<evidence type="ECO:0000256" key="1">
    <source>
        <dbReference type="SAM" id="MobiDB-lite"/>
    </source>
</evidence>
<dbReference type="EMBL" id="KV449644">
    <property type="protein sequence ID" value="OAX31039.1"/>
    <property type="molecule type" value="Genomic_DNA"/>
</dbReference>
<feature type="region of interest" description="Disordered" evidence="1">
    <location>
        <begin position="55"/>
        <end position="78"/>
    </location>
</feature>
<evidence type="ECO:0000313" key="3">
    <source>
        <dbReference type="Proteomes" id="UP000092154"/>
    </source>
</evidence>
<evidence type="ECO:0000313" key="2">
    <source>
        <dbReference type="EMBL" id="OAX31039.1"/>
    </source>
</evidence>
<feature type="region of interest" description="Disordered" evidence="1">
    <location>
        <begin position="1"/>
        <end position="25"/>
    </location>
</feature>
<organism evidence="2 3">
    <name type="scientific">Rhizopogon vinicolor AM-OR11-026</name>
    <dbReference type="NCBI Taxonomy" id="1314800"/>
    <lineage>
        <taxon>Eukaryota</taxon>
        <taxon>Fungi</taxon>
        <taxon>Dikarya</taxon>
        <taxon>Basidiomycota</taxon>
        <taxon>Agaricomycotina</taxon>
        <taxon>Agaricomycetes</taxon>
        <taxon>Agaricomycetidae</taxon>
        <taxon>Boletales</taxon>
        <taxon>Suillineae</taxon>
        <taxon>Rhizopogonaceae</taxon>
        <taxon>Rhizopogon</taxon>
    </lineage>
</organism>
<dbReference type="Proteomes" id="UP000092154">
    <property type="component" value="Unassembled WGS sequence"/>
</dbReference>
<reference evidence="2 3" key="1">
    <citation type="submission" date="2016-06" db="EMBL/GenBank/DDBJ databases">
        <title>Comparative genomics of the ectomycorrhizal sister species Rhizopogon vinicolor and Rhizopogon vesiculosus (Basidiomycota: Boletales) reveals a divergence of the mating type B locus.</title>
        <authorList>
            <consortium name="DOE Joint Genome Institute"/>
            <person name="Mujic A.B."/>
            <person name="Kuo A."/>
            <person name="Tritt A."/>
            <person name="Lipzen A."/>
            <person name="Chen C."/>
            <person name="Johnson J."/>
            <person name="Sharma A."/>
            <person name="Barry K."/>
            <person name="Grigoriev I.V."/>
            <person name="Spatafora J.W."/>
        </authorList>
    </citation>
    <scope>NUCLEOTIDE SEQUENCE [LARGE SCALE GENOMIC DNA]</scope>
    <source>
        <strain evidence="2 3">AM-OR11-026</strain>
    </source>
</reference>
<keyword evidence="3" id="KW-1185">Reference proteome</keyword>
<accession>A0A1B7MEK8</accession>
<feature type="compositionally biased region" description="Pro residues" evidence="1">
    <location>
        <begin position="8"/>
        <end position="17"/>
    </location>
</feature>
<dbReference type="InParanoid" id="A0A1B7MEK8"/>
<gene>
    <name evidence="2" type="ORF">K503DRAFT_130551</name>
</gene>
<dbReference type="AlphaFoldDB" id="A0A1B7MEK8"/>
<sequence>MPRRSDPPVVPSSPPPQRKLAPLQPRRWKFGLFPSSLSIHPFGTRDVDRSANTTLCNANVGPTVERTSDNKSDTSRQGLAAVGTQGLQVSGRPSQTVHAQNYVTETEESEYTIGCCGLYFVRRRSAS</sequence>
<protein>
    <submittedName>
        <fullName evidence="2">Uncharacterized protein</fullName>
    </submittedName>
</protein>
<proteinExistence type="predicted"/>
<name>A0A1B7MEK8_9AGAM</name>